<feature type="domain" description="Bacterial type II secretion system protein E" evidence="4">
    <location>
        <begin position="255"/>
        <end position="269"/>
    </location>
</feature>
<dbReference type="Proteomes" id="UP000179258">
    <property type="component" value="Unassembled WGS sequence"/>
</dbReference>
<dbReference type="InterPro" id="IPR003593">
    <property type="entry name" value="AAA+_ATPase"/>
</dbReference>
<proteinExistence type="inferred from homology"/>
<gene>
    <name evidence="5" type="ORF">A3D59_03965</name>
</gene>
<evidence type="ECO:0000256" key="3">
    <source>
        <dbReference type="ARBA" id="ARBA00022840"/>
    </source>
</evidence>
<dbReference type="PANTHER" id="PTHR30258">
    <property type="entry name" value="TYPE II SECRETION SYSTEM PROTEIN GSPE-RELATED"/>
    <property type="match status" value="1"/>
</dbReference>
<dbReference type="PROSITE" id="PS00662">
    <property type="entry name" value="T2SP_E"/>
    <property type="match status" value="1"/>
</dbReference>
<evidence type="ECO:0000259" key="4">
    <source>
        <dbReference type="PROSITE" id="PS00662"/>
    </source>
</evidence>
<comment type="caution">
    <text evidence="5">The sequence shown here is derived from an EMBL/GenBank/DDBJ whole genome shotgun (WGS) entry which is preliminary data.</text>
</comment>
<comment type="similarity">
    <text evidence="1">Belongs to the GSP E family.</text>
</comment>
<evidence type="ECO:0000313" key="5">
    <source>
        <dbReference type="EMBL" id="OHA68287.1"/>
    </source>
</evidence>
<dbReference type="PANTHER" id="PTHR30258:SF1">
    <property type="entry name" value="PROTEIN TRANSPORT PROTEIN HOFB HOMOLOG"/>
    <property type="match status" value="1"/>
</dbReference>
<dbReference type="Pfam" id="PF00437">
    <property type="entry name" value="T2SSE"/>
    <property type="match status" value="2"/>
</dbReference>
<dbReference type="GO" id="GO:0005524">
    <property type="term" value="F:ATP binding"/>
    <property type="evidence" value="ECO:0007669"/>
    <property type="project" value="UniProtKB-KW"/>
</dbReference>
<name>A0A1G2R6E2_9BACT</name>
<protein>
    <recommendedName>
        <fullName evidence="4">Bacterial type II secretion system protein E domain-containing protein</fullName>
    </recommendedName>
</protein>
<sequence length="449" mass="48902">MSTITGETTLSLEVTREAETIKTIPALAKHIEELSGGTTADLLRIIFGGAVALNASDLHVEPGEEQVKVRLRVDGILHDVISLAPKSYRTLLSRVKLLAGMKLNISDRPQDGRFSVVMAHGTRDGSDTAAETAAEKIPETRIEIRVSAIPAERGEAMVARILNPKNLIHLDELGLREDLLAVFREEIKKPNGMIIVTGPTGSGKTTTLYAFLKTIQNPEIKIITIEDPIEYHLEGVEQTQISKNYGFANGLKSIVRQDPDVILVGEIRDGETCDIALQAALTGHLVFTTIHTNDAAGTIARLIALDAKPYNIGPAINIAVAQRLVRKLCQGCSEPLPISGAELKIFQQELKDLPKQMKIPEIKSGIKLPRATGCEICNGTGYKGRIGIFECFPVDSEMETFILKLPSIAELRDLAIKKGMVTMRQDGLIKALRGVTNVKEVERVTAEKA</sequence>
<keyword evidence="3" id="KW-0067">ATP-binding</keyword>
<dbReference type="AlphaFoldDB" id="A0A1G2R6E2"/>
<dbReference type="InterPro" id="IPR001482">
    <property type="entry name" value="T2SS/T4SS_dom"/>
</dbReference>
<dbReference type="SUPFAM" id="SSF52540">
    <property type="entry name" value="P-loop containing nucleoside triphosphate hydrolases"/>
    <property type="match status" value="1"/>
</dbReference>
<keyword evidence="2" id="KW-0547">Nucleotide-binding</keyword>
<evidence type="ECO:0000313" key="6">
    <source>
        <dbReference type="Proteomes" id="UP000179258"/>
    </source>
</evidence>
<dbReference type="InterPro" id="IPR027417">
    <property type="entry name" value="P-loop_NTPase"/>
</dbReference>
<accession>A0A1G2R6E2</accession>
<evidence type="ECO:0000256" key="2">
    <source>
        <dbReference type="ARBA" id="ARBA00022741"/>
    </source>
</evidence>
<dbReference type="GO" id="GO:0005886">
    <property type="term" value="C:plasma membrane"/>
    <property type="evidence" value="ECO:0007669"/>
    <property type="project" value="TreeGrafter"/>
</dbReference>
<reference evidence="5 6" key="1">
    <citation type="journal article" date="2016" name="Nat. Commun.">
        <title>Thousands of microbial genomes shed light on interconnected biogeochemical processes in an aquifer system.</title>
        <authorList>
            <person name="Anantharaman K."/>
            <person name="Brown C.T."/>
            <person name="Hug L.A."/>
            <person name="Sharon I."/>
            <person name="Castelle C.J."/>
            <person name="Probst A.J."/>
            <person name="Thomas B.C."/>
            <person name="Singh A."/>
            <person name="Wilkins M.J."/>
            <person name="Karaoz U."/>
            <person name="Brodie E.L."/>
            <person name="Williams K.H."/>
            <person name="Hubbard S.S."/>
            <person name="Banfield J.F."/>
        </authorList>
    </citation>
    <scope>NUCLEOTIDE SEQUENCE [LARGE SCALE GENOMIC DNA]</scope>
</reference>
<dbReference type="EMBL" id="MHTX01000019">
    <property type="protein sequence ID" value="OHA68287.1"/>
    <property type="molecule type" value="Genomic_DNA"/>
</dbReference>
<dbReference type="Gene3D" id="3.30.450.90">
    <property type="match status" value="1"/>
</dbReference>
<dbReference type="SMART" id="SM00382">
    <property type="entry name" value="AAA"/>
    <property type="match status" value="1"/>
</dbReference>
<dbReference type="Gene3D" id="3.40.50.300">
    <property type="entry name" value="P-loop containing nucleotide triphosphate hydrolases"/>
    <property type="match status" value="1"/>
</dbReference>
<dbReference type="GO" id="GO:0016887">
    <property type="term" value="F:ATP hydrolysis activity"/>
    <property type="evidence" value="ECO:0007669"/>
    <property type="project" value="TreeGrafter"/>
</dbReference>
<dbReference type="CDD" id="cd01129">
    <property type="entry name" value="PulE-GspE-like"/>
    <property type="match status" value="1"/>
</dbReference>
<organism evidence="5 6">
    <name type="scientific">Candidatus Wildermuthbacteria bacterium RIFCSPHIGHO2_02_FULL_47_17</name>
    <dbReference type="NCBI Taxonomy" id="1802452"/>
    <lineage>
        <taxon>Bacteria</taxon>
        <taxon>Candidatus Wildermuthiibacteriota</taxon>
    </lineage>
</organism>
<evidence type="ECO:0000256" key="1">
    <source>
        <dbReference type="ARBA" id="ARBA00006611"/>
    </source>
</evidence>